<feature type="binding site" evidence="6">
    <location>
        <position position="181"/>
    </location>
    <ligand>
        <name>S-adenosyl-L-methionine</name>
        <dbReference type="ChEBI" id="CHEBI:59789"/>
    </ligand>
</feature>
<feature type="binding site" evidence="6">
    <location>
        <position position="109"/>
    </location>
    <ligand>
        <name>S-adenosyl-L-methionine</name>
        <dbReference type="ChEBI" id="CHEBI:59789"/>
    </ligand>
</feature>
<dbReference type="Gene3D" id="3.40.50.150">
    <property type="entry name" value="Vaccinia Virus protein VP39"/>
    <property type="match status" value="1"/>
</dbReference>
<dbReference type="SUPFAM" id="SSF53335">
    <property type="entry name" value="S-adenosyl-L-methionine-dependent methyltransferases"/>
    <property type="match status" value="1"/>
</dbReference>
<keyword evidence="3 5" id="KW-0808">Transferase</keyword>
<evidence type="ECO:0000256" key="3">
    <source>
        <dbReference type="ARBA" id="ARBA00022679"/>
    </source>
</evidence>
<dbReference type="GO" id="GO:0070475">
    <property type="term" value="P:rRNA base methylation"/>
    <property type="evidence" value="ECO:0007669"/>
    <property type="project" value="TreeGrafter"/>
</dbReference>
<dbReference type="CDD" id="cd02440">
    <property type="entry name" value="AdoMet_MTases"/>
    <property type="match status" value="1"/>
</dbReference>
<dbReference type="PIRSF" id="PIRSF037350">
    <property type="entry name" value="Mtase_ZK1128_prd"/>
    <property type="match status" value="1"/>
</dbReference>
<dbReference type="InterPro" id="IPR010286">
    <property type="entry name" value="METTL16/RlmF"/>
</dbReference>
<accession>A0A2A3EK21</accession>
<dbReference type="EC" id="2.1.1.-" evidence="5"/>
<proteinExistence type="inferred from homology"/>
<gene>
    <name evidence="7" type="ORF">APICC_07124</name>
</gene>
<organism evidence="7 8">
    <name type="scientific">Apis cerana cerana</name>
    <name type="common">Oriental honeybee</name>
    <dbReference type="NCBI Taxonomy" id="94128"/>
    <lineage>
        <taxon>Eukaryota</taxon>
        <taxon>Metazoa</taxon>
        <taxon>Ecdysozoa</taxon>
        <taxon>Arthropoda</taxon>
        <taxon>Hexapoda</taxon>
        <taxon>Insecta</taxon>
        <taxon>Pterygota</taxon>
        <taxon>Neoptera</taxon>
        <taxon>Endopterygota</taxon>
        <taxon>Hymenoptera</taxon>
        <taxon>Apocrita</taxon>
        <taxon>Aculeata</taxon>
        <taxon>Apoidea</taxon>
        <taxon>Anthophila</taxon>
        <taxon>Apidae</taxon>
        <taxon>Apis</taxon>
    </lineage>
</organism>
<evidence type="ECO:0000256" key="6">
    <source>
        <dbReference type="PIRSR" id="PIRSR037350-1"/>
    </source>
</evidence>
<comment type="similarity">
    <text evidence="1 5">Belongs to the methyltransferase superfamily. METTL16/RlmF family.</text>
</comment>
<dbReference type="PANTHER" id="PTHR13393">
    <property type="entry name" value="SAM-DEPENDENT METHYLTRANSFERASE"/>
    <property type="match status" value="1"/>
</dbReference>
<dbReference type="STRING" id="94128.A0A2A3EK21"/>
<keyword evidence="8" id="KW-1185">Reference proteome</keyword>
<keyword evidence="4 6" id="KW-0949">S-adenosyl-L-methionine</keyword>
<keyword evidence="2 5" id="KW-0489">Methyltransferase</keyword>
<dbReference type="AlphaFoldDB" id="A0A2A3EK21"/>
<dbReference type="Proteomes" id="UP000242457">
    <property type="component" value="Unassembled WGS sequence"/>
</dbReference>
<dbReference type="GO" id="GO:0008168">
    <property type="term" value="F:methyltransferase activity"/>
    <property type="evidence" value="ECO:0007669"/>
    <property type="project" value="UniProtKB-UniRule"/>
</dbReference>
<evidence type="ECO:0000256" key="5">
    <source>
        <dbReference type="PIRNR" id="PIRNR037350"/>
    </source>
</evidence>
<evidence type="ECO:0000313" key="7">
    <source>
        <dbReference type="EMBL" id="PBC31529.1"/>
    </source>
</evidence>
<dbReference type="EMBL" id="KZ288232">
    <property type="protein sequence ID" value="PBC31529.1"/>
    <property type="molecule type" value="Genomic_DNA"/>
</dbReference>
<dbReference type="PANTHER" id="PTHR13393:SF0">
    <property type="entry name" value="RNA N6-ADENOSINE-METHYLTRANSFERASE METTL16"/>
    <property type="match status" value="1"/>
</dbReference>
<dbReference type="OrthoDB" id="514248at2759"/>
<evidence type="ECO:0000256" key="4">
    <source>
        <dbReference type="ARBA" id="ARBA00022691"/>
    </source>
</evidence>
<dbReference type="InterPro" id="IPR017182">
    <property type="entry name" value="METTL16/PsiM"/>
</dbReference>
<dbReference type="Pfam" id="PF05971">
    <property type="entry name" value="Methyltransf_10"/>
    <property type="match status" value="1"/>
</dbReference>
<dbReference type="InterPro" id="IPR029063">
    <property type="entry name" value="SAM-dependent_MTases_sf"/>
</dbReference>
<evidence type="ECO:0000256" key="2">
    <source>
        <dbReference type="ARBA" id="ARBA00022603"/>
    </source>
</evidence>
<name>A0A2A3EK21_APICC</name>
<evidence type="ECO:0000313" key="8">
    <source>
        <dbReference type="Proteomes" id="UP000242457"/>
    </source>
</evidence>
<dbReference type="GO" id="GO:0005634">
    <property type="term" value="C:nucleus"/>
    <property type="evidence" value="ECO:0007669"/>
    <property type="project" value="TreeGrafter"/>
</dbReference>
<sequence length="515" mass="60514">MSLRKFMHPRNKYKKIPDFKELALLYPEFRDIANIDLTGKIKIDFKNEESLRVLTEVLLKHDFNLEVKIPPNKLVPTLPLRINYILWIEDLMKYISFNEMQEVIGIDIGTGAVCIYPLLFAKMYGNQMIGTEVDETSIQTAIQHIENNKLHHIIKVFKVNEGTILKGIIKGNNIYHFTICNPPFFEIEELSEKIIKRLPPRNASTGNKVELRVQGGERAFVTQMIKESIEIKEKIKIYTTMCGKRNNLLFLLKFLKQKNIENVTWTEFCQGHTKRWGLAWSFLSKDVVNLINAPVIRKSEDYIVKLLRQQRPIEIQFPIQHRFPCFDNLVNFLEEIMKELNVQIKELNLPIDNFNGWSCQLIAENDTWSHARRKRRLAQRLMNQFIDHNTKCITTTNNIEHSTKKFIKNTSKNIVEEQTIKELQETVTKEPLLICNFFAELIEHEAKNNDVKIFMVLEKGTGGKNALETFRQYLINKLDIREYFQKSHEKPNKKKRKRLKTSKIEVNLNQIKNSV</sequence>
<protein>
    <recommendedName>
        <fullName evidence="5">U6 small nuclear RNA (adenine-(43)-N(6))-methyltransferase</fullName>
        <ecNumber evidence="5">2.1.1.-</ecNumber>
    </recommendedName>
</protein>
<feature type="binding site" evidence="6">
    <location>
        <position position="81"/>
    </location>
    <ligand>
        <name>S-adenosyl-L-methionine</name>
        <dbReference type="ChEBI" id="CHEBI:59789"/>
    </ligand>
</feature>
<feature type="binding site" evidence="6">
    <location>
        <position position="132"/>
    </location>
    <ligand>
        <name>S-adenosyl-L-methionine</name>
        <dbReference type="ChEBI" id="CHEBI:59789"/>
    </ligand>
</feature>
<evidence type="ECO:0000256" key="1">
    <source>
        <dbReference type="ARBA" id="ARBA00005878"/>
    </source>
</evidence>
<reference evidence="7 8" key="1">
    <citation type="submission" date="2014-07" db="EMBL/GenBank/DDBJ databases">
        <title>Genomic and transcriptomic analysis on Apis cerana provide comprehensive insights into honey bee biology.</title>
        <authorList>
            <person name="Diao Q."/>
            <person name="Sun L."/>
            <person name="Zheng H."/>
            <person name="Zheng H."/>
            <person name="Xu S."/>
            <person name="Wang S."/>
            <person name="Zeng Z."/>
            <person name="Hu F."/>
            <person name="Su S."/>
            <person name="Wu J."/>
        </authorList>
    </citation>
    <scope>NUCLEOTIDE SEQUENCE [LARGE SCALE GENOMIC DNA]</scope>
    <source>
        <tissue evidence="7">Pupae without intestine</tissue>
    </source>
</reference>